<dbReference type="SUPFAM" id="SSF48056">
    <property type="entry name" value="Di-copper centre-containing domain"/>
    <property type="match status" value="1"/>
</dbReference>
<dbReference type="InterPro" id="IPR008922">
    <property type="entry name" value="Di-copper_centre_dom_sf"/>
</dbReference>
<organism evidence="5 6">
    <name type="scientific">Rhizoctonia solani</name>
    <dbReference type="NCBI Taxonomy" id="456999"/>
    <lineage>
        <taxon>Eukaryota</taxon>
        <taxon>Fungi</taxon>
        <taxon>Dikarya</taxon>
        <taxon>Basidiomycota</taxon>
        <taxon>Agaricomycotina</taxon>
        <taxon>Agaricomycetes</taxon>
        <taxon>Cantharellales</taxon>
        <taxon>Ceratobasidiaceae</taxon>
        <taxon>Rhizoctonia</taxon>
    </lineage>
</organism>
<proteinExistence type="predicted"/>
<feature type="domain" description="Tyrosinase copper-binding" evidence="4">
    <location>
        <begin position="85"/>
        <end position="289"/>
    </location>
</feature>
<evidence type="ECO:0000313" key="5">
    <source>
        <dbReference type="EMBL" id="CAE6444671.1"/>
    </source>
</evidence>
<dbReference type="InterPro" id="IPR050316">
    <property type="entry name" value="Tyrosinase/Hemocyanin"/>
</dbReference>
<evidence type="ECO:0000313" key="6">
    <source>
        <dbReference type="Proteomes" id="UP000663826"/>
    </source>
</evidence>
<accession>A0A8H3B055</accession>
<protein>
    <recommendedName>
        <fullName evidence="4">Tyrosinase copper-binding domain-containing protein</fullName>
    </recommendedName>
</protein>
<dbReference type="Proteomes" id="UP000663826">
    <property type="component" value="Unassembled WGS sequence"/>
</dbReference>
<evidence type="ECO:0000256" key="3">
    <source>
        <dbReference type="SAM" id="SignalP"/>
    </source>
</evidence>
<name>A0A8H3B055_9AGAM</name>
<dbReference type="Gene3D" id="1.10.1280.10">
    <property type="entry name" value="Di-copper center containing domain from catechol oxidase"/>
    <property type="match status" value="1"/>
</dbReference>
<feature type="chain" id="PRO_5034819355" description="Tyrosinase copper-binding domain-containing protein" evidence="3">
    <location>
        <begin position="19"/>
        <end position="353"/>
    </location>
</feature>
<reference evidence="5" key="1">
    <citation type="submission" date="2021-01" db="EMBL/GenBank/DDBJ databases">
        <authorList>
            <person name="Kaushik A."/>
        </authorList>
    </citation>
    <scope>NUCLEOTIDE SEQUENCE</scope>
    <source>
        <strain evidence="5">AG1-1B</strain>
    </source>
</reference>
<sequence length="353" mass="39737">MRLATAFNISLLAAFVAAAEQTQSCSSLEVRKEWRSFSKTERKAWVDAVNCLNKAPSNGKLTPPIDTDSLELAYHIAPFNASGTYYDDLVYAHMNLNPVIHHTGLFLPWHRAYTHEWTNALRSECGYTGVVPYWDSEDLLGSEIWDTDSEAGLGGFSDDETDDYTLHTGALNIDLSYPTPHKLRRHYYPQPWTNSNRTAVSTFTPAEIQKLLATSDGNFTQFQGYLESTTGMHAAVHLMMGGDMGTRCPAGTQGTIYCPSGNPTFSASEPMFHLHHANVDRLWWLWQEKNSINKYAFHGGSVQNRSSSDIYPNGQPPWLNKTDAVPSAGLWDVYTIEQTLDTRSWPWCYVYDQ</sequence>
<evidence type="ECO:0000259" key="4">
    <source>
        <dbReference type="Pfam" id="PF00264"/>
    </source>
</evidence>
<dbReference type="AlphaFoldDB" id="A0A8H3B055"/>
<evidence type="ECO:0000256" key="1">
    <source>
        <dbReference type="ARBA" id="ARBA00022723"/>
    </source>
</evidence>
<keyword evidence="1" id="KW-0479">Metal-binding</keyword>
<dbReference type="PRINTS" id="PR00092">
    <property type="entry name" value="TYROSINASE"/>
</dbReference>
<dbReference type="EMBL" id="CAJMWQ010001292">
    <property type="protein sequence ID" value="CAE6444671.1"/>
    <property type="molecule type" value="Genomic_DNA"/>
</dbReference>
<dbReference type="InterPro" id="IPR002227">
    <property type="entry name" value="Tyrosinase_Cu-bd"/>
</dbReference>
<comment type="caution">
    <text evidence="5">The sequence shown here is derived from an EMBL/GenBank/DDBJ whole genome shotgun (WGS) entry which is preliminary data.</text>
</comment>
<keyword evidence="2" id="KW-0186">Copper</keyword>
<dbReference type="Pfam" id="PF00264">
    <property type="entry name" value="Tyrosinase"/>
    <property type="match status" value="1"/>
</dbReference>
<dbReference type="GO" id="GO:0046872">
    <property type="term" value="F:metal ion binding"/>
    <property type="evidence" value="ECO:0007669"/>
    <property type="project" value="UniProtKB-KW"/>
</dbReference>
<dbReference type="PANTHER" id="PTHR11474">
    <property type="entry name" value="TYROSINASE FAMILY MEMBER"/>
    <property type="match status" value="1"/>
</dbReference>
<evidence type="ECO:0000256" key="2">
    <source>
        <dbReference type="ARBA" id="ARBA00023008"/>
    </source>
</evidence>
<dbReference type="PANTHER" id="PTHR11474:SF126">
    <property type="entry name" value="TYROSINASE-LIKE PROTEIN TYR-1-RELATED"/>
    <property type="match status" value="1"/>
</dbReference>
<feature type="signal peptide" evidence="3">
    <location>
        <begin position="1"/>
        <end position="18"/>
    </location>
</feature>
<gene>
    <name evidence="5" type="ORF">RDB_LOCUS73370</name>
</gene>
<dbReference type="GO" id="GO:0016491">
    <property type="term" value="F:oxidoreductase activity"/>
    <property type="evidence" value="ECO:0007669"/>
    <property type="project" value="InterPro"/>
</dbReference>
<keyword evidence="3" id="KW-0732">Signal</keyword>